<dbReference type="SMART" id="SM00507">
    <property type="entry name" value="HNHc"/>
    <property type="match status" value="1"/>
</dbReference>
<proteinExistence type="predicted"/>
<feature type="domain" description="HNH nuclease" evidence="2">
    <location>
        <begin position="247"/>
        <end position="299"/>
    </location>
</feature>
<evidence type="ECO:0000259" key="2">
    <source>
        <dbReference type="SMART" id="SM00507"/>
    </source>
</evidence>
<dbReference type="InterPro" id="IPR003615">
    <property type="entry name" value="HNH_nuc"/>
</dbReference>
<dbReference type="EMBL" id="AP023343">
    <property type="protein sequence ID" value="BCI85297.1"/>
    <property type="molecule type" value="Genomic_DNA"/>
</dbReference>
<name>A0A7G1I2L8_MYCKA</name>
<feature type="compositionally biased region" description="Basic and acidic residues" evidence="1">
    <location>
        <begin position="183"/>
        <end position="203"/>
    </location>
</feature>
<sequence>MTGEPLAPQLSATAAAQRDGVIGDGHIKVIRSFFAHLPAEVDLSTREAAEADLARKASEYRPDELAKYAQRIMDWLNPDGEFRDQERARKRGIILGKQEFDGMSRISGMLTPELRAAVEAVLAKLAAPGRATPTTKHRSSTTHPMRMRCAVTTAARLSGTMTASSPDCGGSWRRGVGSAQRVARVDRGDHHPQRPRGRGREGSDGWGQLGAHVGCDPLGRPRSPLFGYIRSRQSPDAVSHQAHRVPAQRIMLYAKDRGCTKPGCDAPAYHSQVHHVQGWKATHRTDIDQLTLACGPDNRLVEEGGFTTRKIANGDTEWIPPPHLDHGQPRTNSFHHPEKLLAPDDDAEAD</sequence>
<reference evidence="3 4" key="1">
    <citation type="submission" date="2020-07" db="EMBL/GenBank/DDBJ databases">
        <title>Mycobacterium kansasii (former subtype) with zoonotic potential isolated from diseased indoor pet cat, Japan.</title>
        <authorList>
            <person name="Fukano H."/>
            <person name="Terazono T."/>
            <person name="Hoshino Y."/>
        </authorList>
    </citation>
    <scope>NUCLEOTIDE SEQUENCE [LARGE SCALE GENOMIC DNA]</scope>
    <source>
        <strain evidence="3 4">Kuro-I</strain>
    </source>
</reference>
<dbReference type="InterPro" id="IPR003870">
    <property type="entry name" value="DUF222"/>
</dbReference>
<dbReference type="CDD" id="cd00085">
    <property type="entry name" value="HNHc"/>
    <property type="match status" value="1"/>
</dbReference>
<dbReference type="Pfam" id="PF02720">
    <property type="entry name" value="DUF222"/>
    <property type="match status" value="1"/>
</dbReference>
<evidence type="ECO:0000313" key="3">
    <source>
        <dbReference type="EMBL" id="BCI85297.1"/>
    </source>
</evidence>
<evidence type="ECO:0000256" key="1">
    <source>
        <dbReference type="SAM" id="MobiDB-lite"/>
    </source>
</evidence>
<keyword evidence="4" id="KW-1185">Reference proteome</keyword>
<feature type="region of interest" description="Disordered" evidence="1">
    <location>
        <begin position="312"/>
        <end position="350"/>
    </location>
</feature>
<accession>A0A7G1I2L8</accession>
<dbReference type="AlphaFoldDB" id="A0A7G1I2L8"/>
<protein>
    <recommendedName>
        <fullName evidence="2">HNH nuclease domain-containing protein</fullName>
    </recommendedName>
</protein>
<organism evidence="3 4">
    <name type="scientific">Mycobacterium kansasii</name>
    <dbReference type="NCBI Taxonomy" id="1768"/>
    <lineage>
        <taxon>Bacteria</taxon>
        <taxon>Bacillati</taxon>
        <taxon>Actinomycetota</taxon>
        <taxon>Actinomycetes</taxon>
        <taxon>Mycobacteriales</taxon>
        <taxon>Mycobacteriaceae</taxon>
        <taxon>Mycobacterium</taxon>
    </lineage>
</organism>
<feature type="region of interest" description="Disordered" evidence="1">
    <location>
        <begin position="160"/>
        <end position="207"/>
    </location>
</feature>
<dbReference type="Proteomes" id="UP000516380">
    <property type="component" value="Chromosome"/>
</dbReference>
<gene>
    <name evidence="3" type="ORF">NIIDMKKI_05030</name>
</gene>
<evidence type="ECO:0000313" key="4">
    <source>
        <dbReference type="Proteomes" id="UP000516380"/>
    </source>
</evidence>